<dbReference type="SUPFAM" id="SSF46565">
    <property type="entry name" value="Chaperone J-domain"/>
    <property type="match status" value="1"/>
</dbReference>
<dbReference type="InterPro" id="IPR036869">
    <property type="entry name" value="J_dom_sf"/>
</dbReference>
<dbReference type="STRING" id="661478.OP10G_0497"/>
<dbReference type="EMBL" id="CP007139">
    <property type="protein sequence ID" value="AIE83865.1"/>
    <property type="molecule type" value="Genomic_DNA"/>
</dbReference>
<gene>
    <name evidence="2" type="ORF">OP10G_0497</name>
</gene>
<reference evidence="2 3" key="1">
    <citation type="journal article" date="2014" name="PLoS ONE">
        <title>The first complete genome sequence of the class fimbriimonadia in the phylum armatimonadetes.</title>
        <authorList>
            <person name="Hu Z.Y."/>
            <person name="Wang Y.Z."/>
            <person name="Im W.T."/>
            <person name="Wang S.Y."/>
            <person name="Zhao G.P."/>
            <person name="Zheng H.J."/>
            <person name="Quan Z.X."/>
        </authorList>
    </citation>
    <scope>NUCLEOTIDE SEQUENCE [LARGE SCALE GENOMIC DNA]</scope>
    <source>
        <strain evidence="2">Gsoil 348</strain>
    </source>
</reference>
<dbReference type="Gene3D" id="1.10.287.110">
    <property type="entry name" value="DnaJ domain"/>
    <property type="match status" value="1"/>
</dbReference>
<name>A0A068NM52_FIMGI</name>
<evidence type="ECO:0000313" key="2">
    <source>
        <dbReference type="EMBL" id="AIE83865.1"/>
    </source>
</evidence>
<feature type="compositionally biased region" description="Low complexity" evidence="1">
    <location>
        <begin position="37"/>
        <end position="56"/>
    </location>
</feature>
<evidence type="ECO:0000313" key="3">
    <source>
        <dbReference type="Proteomes" id="UP000027982"/>
    </source>
</evidence>
<protein>
    <recommendedName>
        <fullName evidence="4">J domain-containing protein</fullName>
    </recommendedName>
</protein>
<dbReference type="Proteomes" id="UP000027982">
    <property type="component" value="Chromosome"/>
</dbReference>
<evidence type="ECO:0000256" key="1">
    <source>
        <dbReference type="SAM" id="MobiDB-lite"/>
    </source>
</evidence>
<keyword evidence="3" id="KW-1185">Reference proteome</keyword>
<dbReference type="KEGG" id="fgi:OP10G_0497"/>
<proteinExistence type="predicted"/>
<accession>A0A068NM52</accession>
<dbReference type="AlphaFoldDB" id="A0A068NM52"/>
<dbReference type="HOGENOM" id="CLU_1822480_0_0_0"/>
<sequence>MSTGKRAYDVLRGYVNREWERIHGVELSDAERELSDALDAPAPRPAANAASPASGSTFPPATVSDTDWACQVMGVGTEATFADIRKSFDRIIKRTDPANFPEGSAEAKQAEEIHRRVHRAYAILTEGMDATEKRFRSLEID</sequence>
<dbReference type="RefSeq" id="WP_025227475.1">
    <property type="nucleotide sequence ID" value="NZ_CP007139.1"/>
</dbReference>
<organism evidence="2 3">
    <name type="scientific">Fimbriimonas ginsengisoli Gsoil 348</name>
    <dbReference type="NCBI Taxonomy" id="661478"/>
    <lineage>
        <taxon>Bacteria</taxon>
        <taxon>Bacillati</taxon>
        <taxon>Armatimonadota</taxon>
        <taxon>Fimbriimonadia</taxon>
        <taxon>Fimbriimonadales</taxon>
        <taxon>Fimbriimonadaceae</taxon>
        <taxon>Fimbriimonas</taxon>
    </lineage>
</organism>
<feature type="region of interest" description="Disordered" evidence="1">
    <location>
        <begin position="33"/>
        <end position="62"/>
    </location>
</feature>
<evidence type="ECO:0008006" key="4">
    <source>
        <dbReference type="Google" id="ProtNLM"/>
    </source>
</evidence>
<dbReference type="OrthoDB" id="9808456at2"/>